<reference evidence="3 4" key="1">
    <citation type="submission" date="2019-04" db="EMBL/GenBank/DDBJ databases">
        <authorList>
            <consortium name="DOE Joint Genome Institute"/>
            <person name="Mondo S."/>
            <person name="Kjaerbolling I."/>
            <person name="Vesth T."/>
            <person name="Frisvad J.C."/>
            <person name="Nybo J.L."/>
            <person name="Theobald S."/>
            <person name="Kildgaard S."/>
            <person name="Isbrandt T."/>
            <person name="Kuo A."/>
            <person name="Sato A."/>
            <person name="Lyhne E.K."/>
            <person name="Kogle M.E."/>
            <person name="Wiebenga A."/>
            <person name="Kun R.S."/>
            <person name="Lubbers R.J."/>
            <person name="Makela M.R."/>
            <person name="Barry K."/>
            <person name="Chovatia M."/>
            <person name="Clum A."/>
            <person name="Daum C."/>
            <person name="Haridas S."/>
            <person name="He G."/>
            <person name="LaButti K."/>
            <person name="Lipzen A."/>
            <person name="Riley R."/>
            <person name="Salamov A."/>
            <person name="Simmons B.A."/>
            <person name="Magnuson J.K."/>
            <person name="Henrissat B."/>
            <person name="Mortensen U.H."/>
            <person name="Larsen T.O."/>
            <person name="Devries R.P."/>
            <person name="Grigoriev I.V."/>
            <person name="Machida M."/>
            <person name="Baker S.E."/>
            <person name="Andersen M.R."/>
            <person name="Cantor M.N."/>
            <person name="Hua S.X."/>
        </authorList>
    </citation>
    <scope>NUCLEOTIDE SEQUENCE [LARGE SCALE GENOMIC DNA]</scope>
    <source>
        <strain evidence="3 4">CBS 117616</strain>
    </source>
</reference>
<dbReference type="Proteomes" id="UP000325395">
    <property type="component" value="Unassembled WGS sequence"/>
</dbReference>
<feature type="compositionally biased region" description="Low complexity" evidence="1">
    <location>
        <begin position="17"/>
        <end position="27"/>
    </location>
</feature>
<dbReference type="Gene3D" id="1.10.10.1200">
    <property type="entry name" value="MAGE homology domain, winged helix WH1 motif"/>
    <property type="match status" value="1"/>
</dbReference>
<protein>
    <recommendedName>
        <fullName evidence="2">MAGE domain-containing protein</fullName>
    </recommendedName>
</protein>
<dbReference type="InterPro" id="IPR041898">
    <property type="entry name" value="MAGE_WH1"/>
</dbReference>
<dbReference type="PANTHER" id="PTHR11736">
    <property type="entry name" value="MELANOMA-ASSOCIATED ANTIGEN MAGE ANTIGEN"/>
    <property type="match status" value="1"/>
</dbReference>
<evidence type="ECO:0000313" key="3">
    <source>
        <dbReference type="EMBL" id="KAE8410381.1"/>
    </source>
</evidence>
<proteinExistence type="predicted"/>
<keyword evidence="4" id="KW-1185">Reference proteome</keyword>
<evidence type="ECO:0000259" key="2">
    <source>
        <dbReference type="Pfam" id="PF01454"/>
    </source>
</evidence>
<sequence length="138" mass="15473">MPLIRKRRADPPPTHPSNSSAPESSSGSEEEQDQGPTPQRRRTTNQTQASASDSDDDATHHPSSTDVMVKKMVRLALACEYARLPIRRAEIGAKVLGEQGARQFKVVFEAAQKVLREKFGMQMVELPVRERVTIHDRR</sequence>
<accession>A0ABQ6VZV8</accession>
<feature type="domain" description="MAGE" evidence="2">
    <location>
        <begin position="72"/>
        <end position="130"/>
    </location>
</feature>
<gene>
    <name evidence="3" type="ORF">BDV36DRAFT_302801</name>
</gene>
<organism evidence="3 4">
    <name type="scientific">Aspergillus pseudocaelatus</name>
    <dbReference type="NCBI Taxonomy" id="1825620"/>
    <lineage>
        <taxon>Eukaryota</taxon>
        <taxon>Fungi</taxon>
        <taxon>Dikarya</taxon>
        <taxon>Ascomycota</taxon>
        <taxon>Pezizomycotina</taxon>
        <taxon>Eurotiomycetes</taxon>
        <taxon>Eurotiomycetidae</taxon>
        <taxon>Eurotiales</taxon>
        <taxon>Aspergillaceae</taxon>
        <taxon>Aspergillus</taxon>
        <taxon>Aspergillus subgen. Circumdati</taxon>
    </lineage>
</organism>
<name>A0ABQ6VZV8_9EURO</name>
<evidence type="ECO:0000313" key="4">
    <source>
        <dbReference type="Proteomes" id="UP000325395"/>
    </source>
</evidence>
<dbReference type="EMBL" id="ML735953">
    <property type="protein sequence ID" value="KAE8410381.1"/>
    <property type="molecule type" value="Genomic_DNA"/>
</dbReference>
<dbReference type="InterPro" id="IPR002190">
    <property type="entry name" value="MHD_dom"/>
</dbReference>
<feature type="region of interest" description="Disordered" evidence="1">
    <location>
        <begin position="1"/>
        <end position="67"/>
    </location>
</feature>
<evidence type="ECO:0000256" key="1">
    <source>
        <dbReference type="SAM" id="MobiDB-lite"/>
    </source>
</evidence>
<dbReference type="InterPro" id="IPR037445">
    <property type="entry name" value="MAGE"/>
</dbReference>
<dbReference type="PANTHER" id="PTHR11736:SF14">
    <property type="entry name" value="NSE3 HOMOLOG, SMC5-SMC6 COMPLEX COMPONENT"/>
    <property type="match status" value="1"/>
</dbReference>
<dbReference type="Pfam" id="PF01454">
    <property type="entry name" value="MAGE"/>
    <property type="match status" value="1"/>
</dbReference>
<feature type="non-terminal residue" evidence="3">
    <location>
        <position position="1"/>
    </location>
</feature>